<organism evidence="4 5">
    <name type="scientific">Microseira wollei NIES-4236</name>
    <dbReference type="NCBI Taxonomy" id="2530354"/>
    <lineage>
        <taxon>Bacteria</taxon>
        <taxon>Bacillati</taxon>
        <taxon>Cyanobacteriota</taxon>
        <taxon>Cyanophyceae</taxon>
        <taxon>Oscillatoriophycideae</taxon>
        <taxon>Aerosakkonematales</taxon>
        <taxon>Aerosakkonemataceae</taxon>
        <taxon>Microseira</taxon>
    </lineage>
</organism>
<gene>
    <name evidence="4" type="ORF">MiSe_85640</name>
</gene>
<feature type="repeat" description="WD" evidence="3">
    <location>
        <begin position="360"/>
        <end position="401"/>
    </location>
</feature>
<dbReference type="PROSITE" id="PS50082">
    <property type="entry name" value="WD_REPEATS_2"/>
    <property type="match status" value="5"/>
</dbReference>
<dbReference type="AlphaFoldDB" id="A0AAV3XS18"/>
<dbReference type="PANTHER" id="PTHR19879:SF9">
    <property type="entry name" value="TRANSCRIPTION INITIATION FACTOR TFIID SUBUNIT 5"/>
    <property type="match status" value="1"/>
</dbReference>
<evidence type="ECO:0000313" key="5">
    <source>
        <dbReference type="Proteomes" id="UP001050975"/>
    </source>
</evidence>
<feature type="repeat" description="WD" evidence="3">
    <location>
        <begin position="276"/>
        <end position="317"/>
    </location>
</feature>
<protein>
    <submittedName>
        <fullName evidence="4">WD-40 repeat-containing protein</fullName>
    </submittedName>
</protein>
<dbReference type="InterPro" id="IPR001646">
    <property type="entry name" value="5peptide_repeat"/>
</dbReference>
<keyword evidence="5" id="KW-1185">Reference proteome</keyword>
<dbReference type="PROSITE" id="PS50294">
    <property type="entry name" value="WD_REPEATS_REGION"/>
    <property type="match status" value="4"/>
</dbReference>
<keyword evidence="2" id="KW-0677">Repeat</keyword>
<dbReference type="PANTHER" id="PTHR19879">
    <property type="entry name" value="TRANSCRIPTION INITIATION FACTOR TFIID"/>
    <property type="match status" value="1"/>
</dbReference>
<dbReference type="InterPro" id="IPR015943">
    <property type="entry name" value="WD40/YVTN_repeat-like_dom_sf"/>
</dbReference>
<reference evidence="4" key="1">
    <citation type="submission" date="2019-10" db="EMBL/GenBank/DDBJ databases">
        <title>Draft genome sequece of Microseira wollei NIES-4236.</title>
        <authorList>
            <person name="Yamaguchi H."/>
            <person name="Suzuki S."/>
            <person name="Kawachi M."/>
        </authorList>
    </citation>
    <scope>NUCLEOTIDE SEQUENCE</scope>
    <source>
        <strain evidence="4">NIES-4236</strain>
    </source>
</reference>
<dbReference type="FunFam" id="2.130.10.10:FF:000462">
    <property type="entry name" value="Katanin p80 WD40 repeat-containing subunit B1"/>
    <property type="match status" value="1"/>
</dbReference>
<sequence>MYWFAIDREGVDIAELPKNILPIWQRQVWEGLNFLHWRSLIEKSKYSAIFTRQPVVMEYITERLINQVCQEIKKGDIELLKSHPLIKAQAKDYIKATQVELILNPVIEKALAMMSGQRNLKIQLQQILSTLREQYPGEPGYAAGNILNLLALLQVDLTGFDFYNLIIWQAELKNVNLHQVNFSHCDLANSIFRQSFSSVLSVAFSLDGKVLATGDANGEIRLWNVADGQHLLTCQGYANWIKSIAFSPDGQTFAIGSDAQTIRVYDVSTGICLQVLEGHSDRVWSIALGPDGLMLASGSEDQTVRLWDIRDGKCINTLQGHTNLIRSVAFSSEGSILASSSEDQTIKLWDIPTGLCLKTFQGHTQGVRTVAFSPNGSMLVSSGKDETIKLWDVKTGECLKTLRSQKKGCMTK</sequence>
<keyword evidence="1 3" id="KW-0853">WD repeat</keyword>
<dbReference type="EMBL" id="BLAY01000248">
    <property type="protein sequence ID" value="GET43739.1"/>
    <property type="molecule type" value="Genomic_DNA"/>
</dbReference>
<feature type="repeat" description="WD" evidence="3">
    <location>
        <begin position="318"/>
        <end position="359"/>
    </location>
</feature>
<dbReference type="InterPro" id="IPR001680">
    <property type="entry name" value="WD40_rpt"/>
</dbReference>
<comment type="caution">
    <text evidence="4">The sequence shown here is derived from an EMBL/GenBank/DDBJ whole genome shotgun (WGS) entry which is preliminary data.</text>
</comment>
<evidence type="ECO:0000256" key="2">
    <source>
        <dbReference type="ARBA" id="ARBA00022737"/>
    </source>
</evidence>
<dbReference type="Proteomes" id="UP001050975">
    <property type="component" value="Unassembled WGS sequence"/>
</dbReference>
<dbReference type="CDD" id="cd00200">
    <property type="entry name" value="WD40"/>
    <property type="match status" value="1"/>
</dbReference>
<dbReference type="InterPro" id="IPR019775">
    <property type="entry name" value="WD40_repeat_CS"/>
</dbReference>
<feature type="repeat" description="WD" evidence="3">
    <location>
        <begin position="234"/>
        <end position="275"/>
    </location>
</feature>
<dbReference type="Gene3D" id="2.130.10.10">
    <property type="entry name" value="YVTN repeat-like/Quinoprotein amine dehydrogenase"/>
    <property type="match status" value="2"/>
</dbReference>
<accession>A0AAV3XS18</accession>
<dbReference type="SUPFAM" id="SSF141571">
    <property type="entry name" value="Pentapeptide repeat-like"/>
    <property type="match status" value="1"/>
</dbReference>
<dbReference type="InterPro" id="IPR020472">
    <property type="entry name" value="WD40_PAC1"/>
</dbReference>
<dbReference type="SMART" id="SM00320">
    <property type="entry name" value="WD40"/>
    <property type="match status" value="5"/>
</dbReference>
<dbReference type="SUPFAM" id="SSF50978">
    <property type="entry name" value="WD40 repeat-like"/>
    <property type="match status" value="1"/>
</dbReference>
<dbReference type="Pfam" id="PF00400">
    <property type="entry name" value="WD40"/>
    <property type="match status" value="5"/>
</dbReference>
<proteinExistence type="predicted"/>
<feature type="repeat" description="WD" evidence="3">
    <location>
        <begin position="192"/>
        <end position="233"/>
    </location>
</feature>
<dbReference type="Pfam" id="PF00805">
    <property type="entry name" value="Pentapeptide"/>
    <property type="match status" value="1"/>
</dbReference>
<evidence type="ECO:0000256" key="3">
    <source>
        <dbReference type="PROSITE-ProRule" id="PRU00221"/>
    </source>
</evidence>
<dbReference type="PRINTS" id="PR00320">
    <property type="entry name" value="GPROTEINBRPT"/>
</dbReference>
<evidence type="ECO:0000313" key="4">
    <source>
        <dbReference type="EMBL" id="GET43739.1"/>
    </source>
</evidence>
<dbReference type="PROSITE" id="PS00678">
    <property type="entry name" value="WD_REPEATS_1"/>
    <property type="match status" value="4"/>
</dbReference>
<dbReference type="InterPro" id="IPR036322">
    <property type="entry name" value="WD40_repeat_dom_sf"/>
</dbReference>
<name>A0AAV3XS18_9CYAN</name>
<evidence type="ECO:0000256" key="1">
    <source>
        <dbReference type="ARBA" id="ARBA00022574"/>
    </source>
</evidence>
<dbReference type="RefSeq" id="WP_226592851.1">
    <property type="nucleotide sequence ID" value="NZ_BLAY01000248.1"/>
</dbReference>